<evidence type="ECO:0000256" key="1">
    <source>
        <dbReference type="ARBA" id="ARBA00023125"/>
    </source>
</evidence>
<gene>
    <name evidence="3" type="ORF">SAMN04488028_108120</name>
</gene>
<organism evidence="3 4">
    <name type="scientific">Reichenbachiella agariperforans</name>
    <dbReference type="NCBI Taxonomy" id="156994"/>
    <lineage>
        <taxon>Bacteria</taxon>
        <taxon>Pseudomonadati</taxon>
        <taxon>Bacteroidota</taxon>
        <taxon>Cytophagia</taxon>
        <taxon>Cytophagales</taxon>
        <taxon>Reichenbachiellaceae</taxon>
        <taxon>Reichenbachiella</taxon>
    </lineage>
</organism>
<dbReference type="SMART" id="SM00530">
    <property type="entry name" value="HTH_XRE"/>
    <property type="match status" value="1"/>
</dbReference>
<dbReference type="EMBL" id="FRAA01000008">
    <property type="protein sequence ID" value="SHK76437.1"/>
    <property type="molecule type" value="Genomic_DNA"/>
</dbReference>
<dbReference type="GO" id="GO:0005829">
    <property type="term" value="C:cytosol"/>
    <property type="evidence" value="ECO:0007669"/>
    <property type="project" value="TreeGrafter"/>
</dbReference>
<dbReference type="InterPro" id="IPR001387">
    <property type="entry name" value="Cro/C1-type_HTH"/>
</dbReference>
<dbReference type="GO" id="GO:0003677">
    <property type="term" value="F:DNA binding"/>
    <property type="evidence" value="ECO:0007669"/>
    <property type="project" value="UniProtKB-KW"/>
</dbReference>
<dbReference type="InterPro" id="IPR011051">
    <property type="entry name" value="RmlC_Cupin_sf"/>
</dbReference>
<dbReference type="PROSITE" id="PS50943">
    <property type="entry name" value="HTH_CROC1"/>
    <property type="match status" value="1"/>
</dbReference>
<dbReference type="Pfam" id="PF07883">
    <property type="entry name" value="Cupin_2"/>
    <property type="match status" value="1"/>
</dbReference>
<dbReference type="PANTHER" id="PTHR46797">
    <property type="entry name" value="HTH-TYPE TRANSCRIPTIONAL REGULATOR"/>
    <property type="match status" value="1"/>
</dbReference>
<dbReference type="PANTHER" id="PTHR46797:SF1">
    <property type="entry name" value="METHYLPHOSPHONATE SYNTHASE"/>
    <property type="match status" value="1"/>
</dbReference>
<accession>A0A1M6V4K7</accession>
<protein>
    <submittedName>
        <fullName evidence="3">Transcriptional regulator, XRE family with cupin sensor</fullName>
    </submittedName>
</protein>
<dbReference type="GO" id="GO:0003700">
    <property type="term" value="F:DNA-binding transcription factor activity"/>
    <property type="evidence" value="ECO:0007669"/>
    <property type="project" value="TreeGrafter"/>
</dbReference>
<dbReference type="InterPro" id="IPR010982">
    <property type="entry name" value="Lambda_DNA-bd_dom_sf"/>
</dbReference>
<dbReference type="RefSeq" id="WP_073124692.1">
    <property type="nucleotide sequence ID" value="NZ_FRAA01000008.1"/>
</dbReference>
<evidence type="ECO:0000259" key="2">
    <source>
        <dbReference type="PROSITE" id="PS50943"/>
    </source>
</evidence>
<proteinExistence type="predicted"/>
<dbReference type="InterPro" id="IPR013096">
    <property type="entry name" value="Cupin_2"/>
</dbReference>
<keyword evidence="4" id="KW-1185">Reference proteome</keyword>
<keyword evidence="1" id="KW-0238">DNA-binding</keyword>
<name>A0A1M6V4K7_REIAG</name>
<dbReference type="SUPFAM" id="SSF47413">
    <property type="entry name" value="lambda repressor-like DNA-binding domains"/>
    <property type="match status" value="1"/>
</dbReference>
<dbReference type="Proteomes" id="UP000184474">
    <property type="component" value="Unassembled WGS sequence"/>
</dbReference>
<reference evidence="4" key="1">
    <citation type="submission" date="2016-11" db="EMBL/GenBank/DDBJ databases">
        <authorList>
            <person name="Varghese N."/>
            <person name="Submissions S."/>
        </authorList>
    </citation>
    <scope>NUCLEOTIDE SEQUENCE [LARGE SCALE GENOMIC DNA]</scope>
    <source>
        <strain evidence="4">DSM 26134</strain>
    </source>
</reference>
<evidence type="ECO:0000313" key="3">
    <source>
        <dbReference type="EMBL" id="SHK76437.1"/>
    </source>
</evidence>
<dbReference type="AlphaFoldDB" id="A0A1M6V4K7"/>
<dbReference type="SUPFAM" id="SSF51182">
    <property type="entry name" value="RmlC-like cupins"/>
    <property type="match status" value="1"/>
</dbReference>
<dbReference type="CDD" id="cd02209">
    <property type="entry name" value="cupin_XRE_C"/>
    <property type="match status" value="1"/>
</dbReference>
<dbReference type="InterPro" id="IPR014710">
    <property type="entry name" value="RmlC-like_jellyroll"/>
</dbReference>
<evidence type="ECO:0000313" key="4">
    <source>
        <dbReference type="Proteomes" id="UP000184474"/>
    </source>
</evidence>
<feature type="domain" description="HTH cro/C1-type" evidence="2">
    <location>
        <begin position="13"/>
        <end position="67"/>
    </location>
</feature>
<dbReference type="InterPro" id="IPR050807">
    <property type="entry name" value="TransReg_Diox_bact_type"/>
</dbReference>
<sequence>MNNIVVSWIGNKIKSLRNQKNLSLNELSNQSKISKSLLSKIENSRTIPSLPVFINILESLEVAPKDFFEDMYLKNGHNFTVVKKEDRKTIEKEDRVGFKYHSIINQSLLNLNVDIVHLTVEPHAKYEPTSTDGYEFKIVLSGKIEYIIGEESTLLQEGDSIFFDARIPHYPKAAEERVQLLVIYFLFP</sequence>
<dbReference type="Gene3D" id="1.10.260.40">
    <property type="entry name" value="lambda repressor-like DNA-binding domains"/>
    <property type="match status" value="1"/>
</dbReference>
<dbReference type="Gene3D" id="2.60.120.10">
    <property type="entry name" value="Jelly Rolls"/>
    <property type="match status" value="1"/>
</dbReference>
<dbReference type="CDD" id="cd00093">
    <property type="entry name" value="HTH_XRE"/>
    <property type="match status" value="1"/>
</dbReference>
<dbReference type="Pfam" id="PF12844">
    <property type="entry name" value="HTH_19"/>
    <property type="match status" value="1"/>
</dbReference>
<dbReference type="STRING" id="156994.SAMN04488028_108120"/>